<gene>
    <name evidence="2" type="ORF">CPJCM30710_23740</name>
</gene>
<reference evidence="2" key="1">
    <citation type="submission" date="2021-03" db="EMBL/GenBank/DDBJ databases">
        <title>Taxonomic study of Clostridium polyendosporum from meadow-gley soil under rice.</title>
        <authorList>
            <person name="Kobayashi H."/>
            <person name="Tanizawa Y."/>
            <person name="Yagura M."/>
        </authorList>
    </citation>
    <scope>NUCLEOTIDE SEQUENCE</scope>
    <source>
        <strain evidence="2">JCM 30710</strain>
    </source>
</reference>
<keyword evidence="1" id="KW-0472">Membrane</keyword>
<feature type="transmembrane region" description="Helical" evidence="1">
    <location>
        <begin position="69"/>
        <end position="92"/>
    </location>
</feature>
<dbReference type="Proteomes" id="UP000679179">
    <property type="component" value="Unassembled WGS sequence"/>
</dbReference>
<keyword evidence="3" id="KW-1185">Reference proteome</keyword>
<comment type="caution">
    <text evidence="2">The sequence shown here is derived from an EMBL/GenBank/DDBJ whole genome shotgun (WGS) entry which is preliminary data.</text>
</comment>
<feature type="transmembrane region" description="Helical" evidence="1">
    <location>
        <begin position="12"/>
        <end position="31"/>
    </location>
</feature>
<sequence length="168" mass="18499">MVKKLISNYIVYIIYFLGVGMVSSGIVLMPFNAVRYSIILSIGLLLFIAGSIFNEIVINQHHLSLYESLNLIIVSLTLAIGIGMISGGISHFKESPSYASYLIPMGIIISFVSFAIKNNYKLQKRDTITLTIAVFVITGILHLALILLGNHLFIDVNPGGDVFKPMQH</sequence>
<feature type="transmembrane region" description="Helical" evidence="1">
    <location>
        <begin position="128"/>
        <end position="148"/>
    </location>
</feature>
<dbReference type="AlphaFoldDB" id="A0A919S337"/>
<protein>
    <submittedName>
        <fullName evidence="2">Uncharacterized protein</fullName>
    </submittedName>
</protein>
<dbReference type="RefSeq" id="WP_212904399.1">
    <property type="nucleotide sequence ID" value="NZ_BOPZ01000021.1"/>
</dbReference>
<name>A0A919S337_9CLOT</name>
<evidence type="ECO:0000313" key="3">
    <source>
        <dbReference type="Proteomes" id="UP000679179"/>
    </source>
</evidence>
<evidence type="ECO:0000256" key="1">
    <source>
        <dbReference type="SAM" id="Phobius"/>
    </source>
</evidence>
<dbReference type="EMBL" id="BOPZ01000021">
    <property type="protein sequence ID" value="GIM29708.1"/>
    <property type="molecule type" value="Genomic_DNA"/>
</dbReference>
<proteinExistence type="predicted"/>
<feature type="transmembrane region" description="Helical" evidence="1">
    <location>
        <begin position="37"/>
        <end position="57"/>
    </location>
</feature>
<organism evidence="2 3">
    <name type="scientific">Clostridium polyendosporum</name>
    <dbReference type="NCBI Taxonomy" id="69208"/>
    <lineage>
        <taxon>Bacteria</taxon>
        <taxon>Bacillati</taxon>
        <taxon>Bacillota</taxon>
        <taxon>Clostridia</taxon>
        <taxon>Eubacteriales</taxon>
        <taxon>Clostridiaceae</taxon>
        <taxon>Clostridium</taxon>
    </lineage>
</organism>
<accession>A0A919S337</accession>
<evidence type="ECO:0000313" key="2">
    <source>
        <dbReference type="EMBL" id="GIM29708.1"/>
    </source>
</evidence>
<keyword evidence="1" id="KW-1133">Transmembrane helix</keyword>
<feature type="transmembrane region" description="Helical" evidence="1">
    <location>
        <begin position="98"/>
        <end position="116"/>
    </location>
</feature>
<keyword evidence="1" id="KW-0812">Transmembrane</keyword>